<organism evidence="6 7">
    <name type="scientific">Roseateles flavus</name>
    <dbReference type="NCBI Taxonomy" id="3149041"/>
    <lineage>
        <taxon>Bacteria</taxon>
        <taxon>Pseudomonadati</taxon>
        <taxon>Pseudomonadota</taxon>
        <taxon>Betaproteobacteria</taxon>
        <taxon>Burkholderiales</taxon>
        <taxon>Sphaerotilaceae</taxon>
        <taxon>Roseateles</taxon>
    </lineage>
</organism>
<keyword evidence="2" id="KW-0805">Transcription regulation</keyword>
<comment type="caution">
    <text evidence="6">The sequence shown here is derived from an EMBL/GenBank/DDBJ whole genome shotgun (WGS) entry which is preliminary data.</text>
</comment>
<dbReference type="Pfam" id="PF03466">
    <property type="entry name" value="LysR_substrate"/>
    <property type="match status" value="1"/>
</dbReference>
<evidence type="ECO:0000259" key="5">
    <source>
        <dbReference type="PROSITE" id="PS50931"/>
    </source>
</evidence>
<evidence type="ECO:0000313" key="7">
    <source>
        <dbReference type="Proteomes" id="UP001462640"/>
    </source>
</evidence>
<evidence type="ECO:0000256" key="2">
    <source>
        <dbReference type="ARBA" id="ARBA00023015"/>
    </source>
</evidence>
<reference evidence="6 7" key="1">
    <citation type="submission" date="2024-05" db="EMBL/GenBank/DDBJ databases">
        <title>Roseateles sp. 2.12 16S ribosomal RNA gene Genome sequencing and assembly.</title>
        <authorList>
            <person name="Woo H."/>
        </authorList>
    </citation>
    <scope>NUCLEOTIDE SEQUENCE [LARGE SCALE GENOMIC DNA]</scope>
    <source>
        <strain evidence="6 7">2.12</strain>
    </source>
</reference>
<sequence>MNKEGDLDLASLRVFVRVAELAHFSRAAEGLGLPKARVSQVVGELEARLGTRLLQRTTRRVSLTPDGSLLLERARALLDEAADIGTLFQQEGELGGRLRVDLPVRLALQAVFPALPAFLDAHPGLQLELSCTDRRVDLIEEGVDAVLRVGPVHDTSLVARPLGQLPMVNVASPAYLDRHGRPRSPEELQQQGHVLVHYSQTFAEREAVFEWLDAAGAPRRLPLPWRVSVNNTDAFEAAALAGAGIVQLPFTGVREALAQGRLERLLPGCEAPPLPITLLRSARRHTPRRVRVFMDWLAQALDRALADARRTP</sequence>
<keyword evidence="4" id="KW-0804">Transcription</keyword>
<accession>A0ABV0G7W6</accession>
<evidence type="ECO:0000256" key="3">
    <source>
        <dbReference type="ARBA" id="ARBA00023125"/>
    </source>
</evidence>
<dbReference type="SUPFAM" id="SSF46785">
    <property type="entry name" value="Winged helix' DNA-binding domain"/>
    <property type="match status" value="1"/>
</dbReference>
<evidence type="ECO:0000313" key="6">
    <source>
        <dbReference type="EMBL" id="MEO3711143.1"/>
    </source>
</evidence>
<dbReference type="EMBL" id="JBDPZC010000001">
    <property type="protein sequence ID" value="MEO3711143.1"/>
    <property type="molecule type" value="Genomic_DNA"/>
</dbReference>
<dbReference type="PROSITE" id="PS50931">
    <property type="entry name" value="HTH_LYSR"/>
    <property type="match status" value="1"/>
</dbReference>
<evidence type="ECO:0000256" key="1">
    <source>
        <dbReference type="ARBA" id="ARBA00009437"/>
    </source>
</evidence>
<dbReference type="InterPro" id="IPR000847">
    <property type="entry name" value="LysR_HTH_N"/>
</dbReference>
<dbReference type="InterPro" id="IPR005119">
    <property type="entry name" value="LysR_subst-bd"/>
</dbReference>
<dbReference type="InterPro" id="IPR058163">
    <property type="entry name" value="LysR-type_TF_proteobact-type"/>
</dbReference>
<dbReference type="Pfam" id="PF00126">
    <property type="entry name" value="HTH_1"/>
    <property type="match status" value="1"/>
</dbReference>
<evidence type="ECO:0000256" key="4">
    <source>
        <dbReference type="ARBA" id="ARBA00023163"/>
    </source>
</evidence>
<dbReference type="PANTHER" id="PTHR30537:SF72">
    <property type="entry name" value="LYSR FAMILY TRANSCRIPTIONAL REGULATOR"/>
    <property type="match status" value="1"/>
</dbReference>
<proteinExistence type="inferred from homology"/>
<name>A0ABV0G7W6_9BURK</name>
<dbReference type="SUPFAM" id="SSF53850">
    <property type="entry name" value="Periplasmic binding protein-like II"/>
    <property type="match status" value="1"/>
</dbReference>
<dbReference type="Gene3D" id="1.10.10.10">
    <property type="entry name" value="Winged helix-like DNA-binding domain superfamily/Winged helix DNA-binding domain"/>
    <property type="match status" value="1"/>
</dbReference>
<dbReference type="Gene3D" id="3.40.190.290">
    <property type="match status" value="1"/>
</dbReference>
<keyword evidence="3" id="KW-0238">DNA-binding</keyword>
<protein>
    <submittedName>
        <fullName evidence="6">LysR family transcriptional regulator</fullName>
    </submittedName>
</protein>
<gene>
    <name evidence="6" type="ORF">ABDJ40_00015</name>
</gene>
<dbReference type="Proteomes" id="UP001462640">
    <property type="component" value="Unassembled WGS sequence"/>
</dbReference>
<keyword evidence="7" id="KW-1185">Reference proteome</keyword>
<comment type="similarity">
    <text evidence="1">Belongs to the LysR transcriptional regulatory family.</text>
</comment>
<dbReference type="InterPro" id="IPR036390">
    <property type="entry name" value="WH_DNA-bd_sf"/>
</dbReference>
<dbReference type="RefSeq" id="WP_347604379.1">
    <property type="nucleotide sequence ID" value="NZ_JBDPZC010000001.1"/>
</dbReference>
<dbReference type="PANTHER" id="PTHR30537">
    <property type="entry name" value="HTH-TYPE TRANSCRIPTIONAL REGULATOR"/>
    <property type="match status" value="1"/>
</dbReference>
<feature type="domain" description="HTH lysR-type" evidence="5">
    <location>
        <begin position="7"/>
        <end position="64"/>
    </location>
</feature>
<dbReference type="InterPro" id="IPR036388">
    <property type="entry name" value="WH-like_DNA-bd_sf"/>
</dbReference>